<organism evidence="1 2">
    <name type="scientific">Labilibaculum manganireducens</name>
    <dbReference type="NCBI Taxonomy" id="1940525"/>
    <lineage>
        <taxon>Bacteria</taxon>
        <taxon>Pseudomonadati</taxon>
        <taxon>Bacteroidota</taxon>
        <taxon>Bacteroidia</taxon>
        <taxon>Marinilabiliales</taxon>
        <taxon>Marinifilaceae</taxon>
        <taxon>Labilibaculum</taxon>
    </lineage>
</organism>
<evidence type="ECO:0000313" key="2">
    <source>
        <dbReference type="Proteomes" id="UP000233618"/>
    </source>
</evidence>
<dbReference type="InterPro" id="IPR041492">
    <property type="entry name" value="HAD_2"/>
</dbReference>
<dbReference type="InterPro" id="IPR006439">
    <property type="entry name" value="HAD-SF_hydro_IA"/>
</dbReference>
<dbReference type="InterPro" id="IPR036412">
    <property type="entry name" value="HAD-like_sf"/>
</dbReference>
<dbReference type="PRINTS" id="PR00413">
    <property type="entry name" value="HADHALOGNASE"/>
</dbReference>
<dbReference type="CDD" id="cd02603">
    <property type="entry name" value="HAD_sEH-N_like"/>
    <property type="match status" value="1"/>
</dbReference>
<dbReference type="InterPro" id="IPR023214">
    <property type="entry name" value="HAD_sf"/>
</dbReference>
<dbReference type="EMBL" id="MVDE01000046">
    <property type="protein sequence ID" value="PKQ61379.1"/>
    <property type="molecule type" value="Genomic_DNA"/>
</dbReference>
<keyword evidence="2" id="KW-1185">Reference proteome</keyword>
<sequence length="199" mass="23307">MKIKNIIFDFGGVLIDWNPRYLYRNVFQDEAEMEYFLKDVCSTEWNIRQDAGRPLNEATEELVKEIPQYEKEIRNYYSDWVKMVGGAIEENAALIKDLKDKYRLFGLTNWSAETFPIVFDQYPFFKELEGIVVSGTEKIIKPDARIYQLLLTRYGLTANESLFIDDNQENINAANRLGFKTIPLLKEVNLKDELERLGL</sequence>
<dbReference type="GO" id="GO:0016787">
    <property type="term" value="F:hydrolase activity"/>
    <property type="evidence" value="ECO:0007669"/>
    <property type="project" value="UniProtKB-KW"/>
</dbReference>
<protein>
    <submittedName>
        <fullName evidence="1">HAD family hydrolase</fullName>
    </submittedName>
</protein>
<dbReference type="Gene3D" id="1.10.150.240">
    <property type="entry name" value="Putative phosphatase, domain 2"/>
    <property type="match status" value="1"/>
</dbReference>
<dbReference type="Gene3D" id="3.40.50.1000">
    <property type="entry name" value="HAD superfamily/HAD-like"/>
    <property type="match status" value="1"/>
</dbReference>
<dbReference type="SFLD" id="SFLDG01129">
    <property type="entry name" value="C1.5:_HAD__Beta-PGM__Phosphata"/>
    <property type="match status" value="1"/>
</dbReference>
<dbReference type="SFLD" id="SFLDS00003">
    <property type="entry name" value="Haloacid_Dehalogenase"/>
    <property type="match status" value="1"/>
</dbReference>
<accession>A0A2N3HTL0</accession>
<dbReference type="PANTHER" id="PTHR43611">
    <property type="entry name" value="ALPHA-D-GLUCOSE 1-PHOSPHATE PHOSPHATASE"/>
    <property type="match status" value="1"/>
</dbReference>
<dbReference type="NCBIfam" id="TIGR01509">
    <property type="entry name" value="HAD-SF-IA-v3"/>
    <property type="match status" value="1"/>
</dbReference>
<name>A0A2N3HTL0_9BACT</name>
<dbReference type="SUPFAM" id="SSF56784">
    <property type="entry name" value="HAD-like"/>
    <property type="match status" value="1"/>
</dbReference>
<dbReference type="InterPro" id="IPR023198">
    <property type="entry name" value="PGP-like_dom2"/>
</dbReference>
<dbReference type="AlphaFoldDB" id="A0A2N3HTL0"/>
<dbReference type="Pfam" id="PF13419">
    <property type="entry name" value="HAD_2"/>
    <property type="match status" value="1"/>
</dbReference>
<dbReference type="PANTHER" id="PTHR43611:SF3">
    <property type="entry name" value="FLAVIN MONONUCLEOTIDE HYDROLASE 1, CHLOROPLATIC"/>
    <property type="match status" value="1"/>
</dbReference>
<proteinExistence type="predicted"/>
<keyword evidence="1" id="KW-0378">Hydrolase</keyword>
<reference evidence="1 2" key="1">
    <citation type="journal article" date="2017" name="Front. Microbiol.">
        <title>Labilibaculum manganireducens gen. nov., sp. nov. and Labilibaculum filiforme sp. nov., Novel Bacteroidetes Isolated from Subsurface Sediments of the Baltic Sea.</title>
        <authorList>
            <person name="Vandieken V."/>
            <person name="Marshall I.P."/>
            <person name="Niemann H."/>
            <person name="Engelen B."/>
            <person name="Cypionka H."/>
        </authorList>
    </citation>
    <scope>NUCLEOTIDE SEQUENCE [LARGE SCALE GENOMIC DNA]</scope>
    <source>
        <strain evidence="1 2">59.10-2M</strain>
    </source>
</reference>
<dbReference type="RefSeq" id="WP_101311531.1">
    <property type="nucleotide sequence ID" value="NZ_MVDE01000046.1"/>
</dbReference>
<comment type="caution">
    <text evidence="1">The sequence shown here is derived from an EMBL/GenBank/DDBJ whole genome shotgun (WGS) entry which is preliminary data.</text>
</comment>
<evidence type="ECO:0000313" key="1">
    <source>
        <dbReference type="EMBL" id="PKQ61379.1"/>
    </source>
</evidence>
<dbReference type="Proteomes" id="UP000233618">
    <property type="component" value="Unassembled WGS sequence"/>
</dbReference>
<gene>
    <name evidence="1" type="ORF">BZG01_19520</name>
</gene>